<evidence type="ECO:0000256" key="7">
    <source>
        <dbReference type="ARBA" id="ARBA00022989"/>
    </source>
</evidence>
<protein>
    <recommendedName>
        <fullName evidence="17">Cytochrome P450 CYP749A22-like</fullName>
    </recommendedName>
</protein>
<evidence type="ECO:0000256" key="13">
    <source>
        <dbReference type="RuleBase" id="RU000461"/>
    </source>
</evidence>
<evidence type="ECO:0000313" key="16">
    <source>
        <dbReference type="Proteomes" id="UP001634007"/>
    </source>
</evidence>
<comment type="caution">
    <text evidence="15">The sequence shown here is derived from an EMBL/GenBank/DDBJ whole genome shotgun (WGS) entry which is preliminary data.</text>
</comment>
<comment type="similarity">
    <text evidence="3 13">Belongs to the cytochrome P450 family.</text>
</comment>
<comment type="cofactor">
    <cofactor evidence="1 12">
        <name>heme</name>
        <dbReference type="ChEBI" id="CHEBI:30413"/>
    </cofactor>
</comment>
<keyword evidence="6 12" id="KW-0479">Metal-binding</keyword>
<dbReference type="PROSITE" id="PS00018">
    <property type="entry name" value="EF_HAND_1"/>
    <property type="match status" value="1"/>
</dbReference>
<evidence type="ECO:0000256" key="9">
    <source>
        <dbReference type="ARBA" id="ARBA00023004"/>
    </source>
</evidence>
<feature type="transmembrane region" description="Helical" evidence="14">
    <location>
        <begin position="30"/>
        <end position="51"/>
    </location>
</feature>
<keyword evidence="8 13" id="KW-0560">Oxidoreductase</keyword>
<keyword evidence="5 14" id="KW-0812">Transmembrane</keyword>
<evidence type="ECO:0000256" key="12">
    <source>
        <dbReference type="PIRSR" id="PIRSR602401-1"/>
    </source>
</evidence>
<dbReference type="Proteomes" id="UP001634007">
    <property type="component" value="Unassembled WGS sequence"/>
</dbReference>
<dbReference type="PRINTS" id="PR00385">
    <property type="entry name" value="P450"/>
</dbReference>
<keyword evidence="11 14" id="KW-0472">Membrane</keyword>
<keyword evidence="9 12" id="KW-0408">Iron</keyword>
<dbReference type="GO" id="GO:0046872">
    <property type="term" value="F:metal ion binding"/>
    <property type="evidence" value="ECO:0007669"/>
    <property type="project" value="UniProtKB-KW"/>
</dbReference>
<evidence type="ECO:0000256" key="6">
    <source>
        <dbReference type="ARBA" id="ARBA00022723"/>
    </source>
</evidence>
<evidence type="ECO:0000256" key="1">
    <source>
        <dbReference type="ARBA" id="ARBA00001971"/>
    </source>
</evidence>
<gene>
    <name evidence="15" type="ORF">ACJRO7_012345</name>
</gene>
<evidence type="ECO:0000256" key="8">
    <source>
        <dbReference type="ARBA" id="ARBA00023002"/>
    </source>
</evidence>
<keyword evidence="7 14" id="KW-1133">Transmembrane helix</keyword>
<keyword evidence="16" id="KW-1185">Reference proteome</keyword>
<sequence length="545" mass="62833">MMQCCHPPRRIIVELFKCARQENLCQSWKIMEISIAIVLSSLFVFLILWSLTELARQLWWNPLRIQRTMARQGIKGPPYRFLHGSTRETMKMRMEARSTPMDDLSHDILPKVQPHIDSWINTYGRNYINWYGAQAQLVITEPELIKEVLINRDKTFPKTVPRSFAKYLLGDGLVSTIDGVKWAKKRRLANHTFHGESLKNMVPAMVDSAHVMLEKWKQREGEEIEVFEEFKLLTSEVISRTAFGSSYVEGRNIFEMMTNLGLLVSRNALRMRFPGISKIWKTVDEIEAEKLKKGIHVAILEIAKKREKKVMAGEADDYGNDFLGQLVKAYHDNDESKKITIDDLVDECKTFYFAGQETTTAMLTWVIFLLAVHSDWQEEARKEVLDVFGNEDPDFDGIAKLRMISMIMNEALRLYPPVIGFSRKVDQQLRLGKLVLPPNTQVFIANLKIHHDPEIWGEDVHLFRPERFSEGVSKATNNNAVVFLPFGFGPRMCVGMNFAMNEAKIVLSMILQRYTFILSPAYIHSPVQILTIRPQHGLQVILHPL</sequence>
<dbReference type="AlphaFoldDB" id="A0ABD3LMM7"/>
<dbReference type="InterPro" id="IPR036396">
    <property type="entry name" value="Cyt_P450_sf"/>
</dbReference>
<evidence type="ECO:0000256" key="2">
    <source>
        <dbReference type="ARBA" id="ARBA00004167"/>
    </source>
</evidence>
<proteinExistence type="inferred from homology"/>
<evidence type="ECO:0000256" key="11">
    <source>
        <dbReference type="ARBA" id="ARBA00023136"/>
    </source>
</evidence>
<evidence type="ECO:0000256" key="14">
    <source>
        <dbReference type="SAM" id="Phobius"/>
    </source>
</evidence>
<keyword evidence="4 12" id="KW-0349">Heme</keyword>
<dbReference type="PANTHER" id="PTHR24282">
    <property type="entry name" value="CYTOCHROME P450 FAMILY MEMBER"/>
    <property type="match status" value="1"/>
</dbReference>
<dbReference type="Pfam" id="PF00067">
    <property type="entry name" value="p450"/>
    <property type="match status" value="1"/>
</dbReference>
<reference evidence="15 16" key="1">
    <citation type="submission" date="2024-11" db="EMBL/GenBank/DDBJ databases">
        <title>Chromosome-level genome assembly of Eucalyptus globulus Labill. provides insights into its genome evolution.</title>
        <authorList>
            <person name="Li X."/>
        </authorList>
    </citation>
    <scope>NUCLEOTIDE SEQUENCE [LARGE SCALE GENOMIC DNA]</scope>
    <source>
        <strain evidence="15">CL2024</strain>
        <tissue evidence="15">Fresh tender leaves</tissue>
    </source>
</reference>
<dbReference type="Gene3D" id="1.10.630.10">
    <property type="entry name" value="Cytochrome P450"/>
    <property type="match status" value="1"/>
</dbReference>
<dbReference type="EMBL" id="JBJKBG010000002">
    <property type="protein sequence ID" value="KAL3751496.1"/>
    <property type="molecule type" value="Genomic_DNA"/>
</dbReference>
<accession>A0ABD3LMM7</accession>
<evidence type="ECO:0000256" key="3">
    <source>
        <dbReference type="ARBA" id="ARBA00010617"/>
    </source>
</evidence>
<dbReference type="PANTHER" id="PTHR24282:SF20">
    <property type="entry name" value="CYTOCHROME P450 CYP749A22-LIKE"/>
    <property type="match status" value="1"/>
</dbReference>
<evidence type="ECO:0000256" key="10">
    <source>
        <dbReference type="ARBA" id="ARBA00023033"/>
    </source>
</evidence>
<dbReference type="GO" id="GO:0016020">
    <property type="term" value="C:membrane"/>
    <property type="evidence" value="ECO:0007669"/>
    <property type="project" value="UniProtKB-SubCell"/>
</dbReference>
<evidence type="ECO:0008006" key="17">
    <source>
        <dbReference type="Google" id="ProtNLM"/>
    </source>
</evidence>
<organism evidence="15 16">
    <name type="scientific">Eucalyptus globulus</name>
    <name type="common">Tasmanian blue gum</name>
    <dbReference type="NCBI Taxonomy" id="34317"/>
    <lineage>
        <taxon>Eukaryota</taxon>
        <taxon>Viridiplantae</taxon>
        <taxon>Streptophyta</taxon>
        <taxon>Embryophyta</taxon>
        <taxon>Tracheophyta</taxon>
        <taxon>Spermatophyta</taxon>
        <taxon>Magnoliopsida</taxon>
        <taxon>eudicotyledons</taxon>
        <taxon>Gunneridae</taxon>
        <taxon>Pentapetalae</taxon>
        <taxon>rosids</taxon>
        <taxon>malvids</taxon>
        <taxon>Myrtales</taxon>
        <taxon>Myrtaceae</taxon>
        <taxon>Myrtoideae</taxon>
        <taxon>Eucalypteae</taxon>
        <taxon>Eucalyptus</taxon>
    </lineage>
</organism>
<dbReference type="InterPro" id="IPR001128">
    <property type="entry name" value="Cyt_P450"/>
</dbReference>
<dbReference type="InterPro" id="IPR002401">
    <property type="entry name" value="Cyt_P450_E_grp-I"/>
</dbReference>
<dbReference type="InterPro" id="IPR050665">
    <property type="entry name" value="Cytochrome_P450_Monooxygen"/>
</dbReference>
<keyword evidence="10 13" id="KW-0503">Monooxygenase</keyword>
<dbReference type="SUPFAM" id="SSF48264">
    <property type="entry name" value="Cytochrome P450"/>
    <property type="match status" value="1"/>
</dbReference>
<dbReference type="PRINTS" id="PR00463">
    <property type="entry name" value="EP450I"/>
</dbReference>
<name>A0ABD3LMM7_EUCGL</name>
<comment type="subcellular location">
    <subcellularLocation>
        <location evidence="2">Membrane</location>
        <topology evidence="2">Single-pass membrane protein</topology>
    </subcellularLocation>
</comment>
<evidence type="ECO:0000313" key="15">
    <source>
        <dbReference type="EMBL" id="KAL3751496.1"/>
    </source>
</evidence>
<dbReference type="PROSITE" id="PS00086">
    <property type="entry name" value="CYTOCHROME_P450"/>
    <property type="match status" value="1"/>
</dbReference>
<feature type="binding site" description="axial binding residue" evidence="12">
    <location>
        <position position="493"/>
    </location>
    <ligand>
        <name>heme</name>
        <dbReference type="ChEBI" id="CHEBI:30413"/>
    </ligand>
    <ligandPart>
        <name>Fe</name>
        <dbReference type="ChEBI" id="CHEBI:18248"/>
    </ligandPart>
</feature>
<dbReference type="InterPro" id="IPR017972">
    <property type="entry name" value="Cyt_P450_CS"/>
</dbReference>
<dbReference type="InterPro" id="IPR018247">
    <property type="entry name" value="EF_Hand_1_Ca_BS"/>
</dbReference>
<evidence type="ECO:0000256" key="4">
    <source>
        <dbReference type="ARBA" id="ARBA00022617"/>
    </source>
</evidence>
<dbReference type="GO" id="GO:0004497">
    <property type="term" value="F:monooxygenase activity"/>
    <property type="evidence" value="ECO:0007669"/>
    <property type="project" value="UniProtKB-KW"/>
</dbReference>
<evidence type="ECO:0000256" key="5">
    <source>
        <dbReference type="ARBA" id="ARBA00022692"/>
    </source>
</evidence>